<keyword evidence="3" id="KW-1185">Reference proteome</keyword>
<dbReference type="InterPro" id="IPR038268">
    <property type="entry name" value="RHH_sf"/>
</dbReference>
<dbReference type="STRING" id="1519643.SAMN06295933_2555"/>
<proteinExistence type="predicted"/>
<organism evidence="2 3">
    <name type="scientific">Desulfovibrio gilichinskyi</name>
    <dbReference type="NCBI Taxonomy" id="1519643"/>
    <lineage>
        <taxon>Bacteria</taxon>
        <taxon>Pseudomonadati</taxon>
        <taxon>Thermodesulfobacteriota</taxon>
        <taxon>Desulfovibrionia</taxon>
        <taxon>Desulfovibrionales</taxon>
        <taxon>Desulfovibrionaceae</taxon>
        <taxon>Desulfovibrio</taxon>
    </lineage>
</organism>
<sequence>MCEIYSSTPPPEYEQVTRSVRISGAVTSIRLERRFWSILDDVAAKENLSLGKFLAALHEEAYNVHGEISNFASLLRVVCTTYLAKEQYSESSS</sequence>
<feature type="domain" description="Ribbon-helix-helix" evidence="1">
    <location>
        <begin position="16"/>
        <end position="83"/>
    </location>
</feature>
<evidence type="ECO:0000313" key="3">
    <source>
        <dbReference type="Proteomes" id="UP000192906"/>
    </source>
</evidence>
<name>A0A1X7E2S3_9BACT</name>
<keyword evidence="2" id="KW-0238">DNA-binding</keyword>
<dbReference type="AlphaFoldDB" id="A0A1X7E2S3"/>
<dbReference type="Gene3D" id="1.10.3990.20">
    <property type="entry name" value="protein bp1543"/>
    <property type="match status" value="1"/>
</dbReference>
<evidence type="ECO:0000313" key="2">
    <source>
        <dbReference type="EMBL" id="SMF26324.1"/>
    </source>
</evidence>
<evidence type="ECO:0000259" key="1">
    <source>
        <dbReference type="Pfam" id="PF13467"/>
    </source>
</evidence>
<dbReference type="RefSeq" id="WP_085102802.1">
    <property type="nucleotide sequence ID" value="NZ_FWZU01000004.1"/>
</dbReference>
<dbReference type="EMBL" id="FWZU01000004">
    <property type="protein sequence ID" value="SMF26324.1"/>
    <property type="molecule type" value="Genomic_DNA"/>
</dbReference>
<dbReference type="GO" id="GO:0003677">
    <property type="term" value="F:DNA binding"/>
    <property type="evidence" value="ECO:0007669"/>
    <property type="project" value="UniProtKB-KW"/>
</dbReference>
<dbReference type="Pfam" id="PF13467">
    <property type="entry name" value="RHH_4"/>
    <property type="match status" value="1"/>
</dbReference>
<dbReference type="OrthoDB" id="5458732at2"/>
<dbReference type="Proteomes" id="UP000192906">
    <property type="component" value="Unassembled WGS sequence"/>
</dbReference>
<protein>
    <submittedName>
        <fullName evidence="2">Predicted DNA-binding protein, contains Ribbon-helix-helix (RHH) domain</fullName>
    </submittedName>
</protein>
<dbReference type="InterPro" id="IPR027373">
    <property type="entry name" value="RHH_dom"/>
</dbReference>
<gene>
    <name evidence="2" type="ORF">SAMN06295933_2555</name>
</gene>
<reference evidence="3" key="1">
    <citation type="submission" date="2017-04" db="EMBL/GenBank/DDBJ databases">
        <authorList>
            <person name="Varghese N."/>
            <person name="Submissions S."/>
        </authorList>
    </citation>
    <scope>NUCLEOTIDE SEQUENCE [LARGE SCALE GENOMIC DNA]</scope>
    <source>
        <strain evidence="3">K3S</strain>
    </source>
</reference>
<accession>A0A1X7E2S3</accession>